<feature type="compositionally biased region" description="Pro residues" evidence="1">
    <location>
        <begin position="149"/>
        <end position="176"/>
    </location>
</feature>
<feature type="region of interest" description="Disordered" evidence="1">
    <location>
        <begin position="212"/>
        <end position="244"/>
    </location>
</feature>
<evidence type="ECO:0000313" key="3">
    <source>
        <dbReference type="EMBL" id="GAA4992204.1"/>
    </source>
</evidence>
<reference evidence="4" key="1">
    <citation type="journal article" date="2019" name="Int. J. Syst. Evol. Microbiol.">
        <title>The Global Catalogue of Microorganisms (GCM) 10K type strain sequencing project: providing services to taxonomists for standard genome sequencing and annotation.</title>
        <authorList>
            <consortium name="The Broad Institute Genomics Platform"/>
            <consortium name="The Broad Institute Genome Sequencing Center for Infectious Disease"/>
            <person name="Wu L."/>
            <person name="Ma J."/>
        </authorList>
    </citation>
    <scope>NUCLEOTIDE SEQUENCE [LARGE SCALE GENOMIC DNA]</scope>
    <source>
        <strain evidence="4">JCM 17986</strain>
    </source>
</reference>
<feature type="compositionally biased region" description="Gly residues" evidence="1">
    <location>
        <begin position="320"/>
        <end position="334"/>
    </location>
</feature>
<feature type="region of interest" description="Disordered" evidence="1">
    <location>
        <begin position="269"/>
        <end position="334"/>
    </location>
</feature>
<keyword evidence="2" id="KW-0732">Signal</keyword>
<evidence type="ECO:0000256" key="1">
    <source>
        <dbReference type="SAM" id="MobiDB-lite"/>
    </source>
</evidence>
<feature type="signal peptide" evidence="2">
    <location>
        <begin position="1"/>
        <end position="30"/>
    </location>
</feature>
<organism evidence="3 4">
    <name type="scientific">Yinghuangia aomiensis</name>
    <dbReference type="NCBI Taxonomy" id="676205"/>
    <lineage>
        <taxon>Bacteria</taxon>
        <taxon>Bacillati</taxon>
        <taxon>Actinomycetota</taxon>
        <taxon>Actinomycetes</taxon>
        <taxon>Kitasatosporales</taxon>
        <taxon>Streptomycetaceae</taxon>
        <taxon>Yinghuangia</taxon>
    </lineage>
</organism>
<feature type="compositionally biased region" description="Low complexity" evidence="1">
    <location>
        <begin position="177"/>
        <end position="186"/>
    </location>
</feature>
<sequence>MAHQVYLQRGMAAAGAVLLAAAVLPGLARADEPAATLVLDPDNGSISTFVKVKASGPCPAGSTSYALGVTGPNAPGMLFTDQALPADLIPDPGAVYGALPLFDMDNPPPDGATYTVLINCNGPSGSPKLASVDLKVTGTNWVVAGPTGPTTPPTSEPPTSQPPTSPPPTSQPPTETPQPTASLSPASAAPGALVQVALTGFGSNEFVKRTLKPASGTTPAPVSLPPQAVGQDGSSTAPAKLPDDLPAGAWKMVFEGPDTGRTAEAALTVTGGTPTSQPPTSQPPTSQPPTSEPPTSEPPSATPTATDTSGTSAGSDGSSGTSGGSSGGSSGGGGSLAHTGALLDPRLIGSFGVLLMGGSAAMYYRARRRSPLLEGGLADETPGGPA</sequence>
<dbReference type="PRINTS" id="PR01217">
    <property type="entry name" value="PRICHEXTENSN"/>
</dbReference>
<dbReference type="RefSeq" id="WP_345680398.1">
    <property type="nucleotide sequence ID" value="NZ_BAABHS010000046.1"/>
</dbReference>
<name>A0ABP9I942_9ACTN</name>
<feature type="compositionally biased region" description="Low complexity" evidence="1">
    <location>
        <begin position="302"/>
        <end position="319"/>
    </location>
</feature>
<feature type="compositionally biased region" description="Pro residues" evidence="1">
    <location>
        <begin position="276"/>
        <end position="301"/>
    </location>
</feature>
<protein>
    <submittedName>
        <fullName evidence="3">Uncharacterized protein</fullName>
    </submittedName>
</protein>
<comment type="caution">
    <text evidence="3">The sequence shown here is derived from an EMBL/GenBank/DDBJ whole genome shotgun (WGS) entry which is preliminary data.</text>
</comment>
<feature type="region of interest" description="Disordered" evidence="1">
    <location>
        <begin position="141"/>
        <end position="186"/>
    </location>
</feature>
<evidence type="ECO:0000256" key="2">
    <source>
        <dbReference type="SAM" id="SignalP"/>
    </source>
</evidence>
<accession>A0ABP9I942</accession>
<proteinExistence type="predicted"/>
<evidence type="ECO:0000313" key="4">
    <source>
        <dbReference type="Proteomes" id="UP001500466"/>
    </source>
</evidence>
<dbReference type="Proteomes" id="UP001500466">
    <property type="component" value="Unassembled WGS sequence"/>
</dbReference>
<dbReference type="EMBL" id="BAABHS010000046">
    <property type="protein sequence ID" value="GAA4992204.1"/>
    <property type="molecule type" value="Genomic_DNA"/>
</dbReference>
<gene>
    <name evidence="3" type="ORF">GCM10023205_75780</name>
</gene>
<feature type="chain" id="PRO_5046689476" evidence="2">
    <location>
        <begin position="31"/>
        <end position="386"/>
    </location>
</feature>
<keyword evidence="4" id="KW-1185">Reference proteome</keyword>